<feature type="domain" description="Peptidase A1" evidence="2">
    <location>
        <begin position="1"/>
        <end position="221"/>
    </location>
</feature>
<dbReference type="GO" id="GO:0006508">
    <property type="term" value="P:proteolysis"/>
    <property type="evidence" value="ECO:0007669"/>
    <property type="project" value="InterPro"/>
</dbReference>
<keyword evidence="4" id="KW-1185">Reference proteome</keyword>
<dbReference type="AlphaFoldDB" id="A0AA36H101"/>
<name>A0AA36H101_CYLNA</name>
<comment type="similarity">
    <text evidence="1">Belongs to the peptidase A1 family.</text>
</comment>
<evidence type="ECO:0000313" key="4">
    <source>
        <dbReference type="Proteomes" id="UP001176961"/>
    </source>
</evidence>
<gene>
    <name evidence="3" type="ORF">CYNAS_LOCUS13783</name>
</gene>
<dbReference type="PANTHER" id="PTHR47966">
    <property type="entry name" value="BETA-SITE APP-CLEAVING ENZYME, ISOFORM A-RELATED"/>
    <property type="match status" value="1"/>
</dbReference>
<reference evidence="3" key="1">
    <citation type="submission" date="2023-07" db="EMBL/GenBank/DDBJ databases">
        <authorList>
            <consortium name="CYATHOMIX"/>
        </authorList>
    </citation>
    <scope>NUCLEOTIDE SEQUENCE</scope>
    <source>
        <strain evidence="3">N/A</strain>
    </source>
</reference>
<protein>
    <recommendedName>
        <fullName evidence="2">Peptidase A1 domain-containing protein</fullName>
    </recommendedName>
</protein>
<dbReference type="InterPro" id="IPR001461">
    <property type="entry name" value="Aspartic_peptidase_A1"/>
</dbReference>
<evidence type="ECO:0000256" key="1">
    <source>
        <dbReference type="ARBA" id="ARBA00007447"/>
    </source>
</evidence>
<dbReference type="PANTHER" id="PTHR47966:SF45">
    <property type="entry name" value="PEPTIDASE A1 DOMAIN-CONTAINING PROTEIN"/>
    <property type="match status" value="1"/>
</dbReference>
<dbReference type="Proteomes" id="UP001176961">
    <property type="component" value="Unassembled WGS sequence"/>
</dbReference>
<dbReference type="InterPro" id="IPR021109">
    <property type="entry name" value="Peptidase_aspartic_dom_sf"/>
</dbReference>
<dbReference type="Pfam" id="PF00026">
    <property type="entry name" value="Asp"/>
    <property type="match status" value="2"/>
</dbReference>
<comment type="caution">
    <text evidence="3">The sequence shown here is derived from an EMBL/GenBank/DDBJ whole genome shotgun (WGS) entry which is preliminary data.</text>
</comment>
<dbReference type="InterPro" id="IPR033121">
    <property type="entry name" value="PEPTIDASE_A1"/>
</dbReference>
<organism evidence="3 4">
    <name type="scientific">Cylicocyclus nassatus</name>
    <name type="common">Nematode worm</name>
    <dbReference type="NCBI Taxonomy" id="53992"/>
    <lineage>
        <taxon>Eukaryota</taxon>
        <taxon>Metazoa</taxon>
        <taxon>Ecdysozoa</taxon>
        <taxon>Nematoda</taxon>
        <taxon>Chromadorea</taxon>
        <taxon>Rhabditida</taxon>
        <taxon>Rhabditina</taxon>
        <taxon>Rhabditomorpha</taxon>
        <taxon>Strongyloidea</taxon>
        <taxon>Strongylidae</taxon>
        <taxon>Cylicocyclus</taxon>
    </lineage>
</organism>
<evidence type="ECO:0000259" key="2">
    <source>
        <dbReference type="PROSITE" id="PS51767"/>
    </source>
</evidence>
<dbReference type="SUPFAM" id="SSF50630">
    <property type="entry name" value="Acid proteases"/>
    <property type="match status" value="1"/>
</dbReference>
<dbReference type="Gene3D" id="2.40.70.10">
    <property type="entry name" value="Acid Proteases"/>
    <property type="match status" value="2"/>
</dbReference>
<sequence length="288" mass="31942">MENVIPHLDIQTTKLQDYVDGVLGLGLNNVGTNSKPFIRSIIDQGIIGTKVFSIWLNPEYHSSGYITYGDIDARCELLNDDRPFYFSSYVFSVHSLEMFHFIGAYLKAEIDLDEVLSMPPAIAGMIARRVGAQFDPGSNRYWIDCNARFPDLMLDADLPGKTKTIPAAQLILNDFEPRNMCVLAVVGRDQPSFGPTLTLGVPFLHSYCAIFNIDEMRMQFAKNLDNRQFTTVSSETATSTSRPATFSSKPVTSVYPPITLSTEATATDASTCKMFILSSLCVLLLNSF</sequence>
<dbReference type="GO" id="GO:0005764">
    <property type="term" value="C:lysosome"/>
    <property type="evidence" value="ECO:0007669"/>
    <property type="project" value="TreeGrafter"/>
</dbReference>
<dbReference type="GO" id="GO:0004190">
    <property type="term" value="F:aspartic-type endopeptidase activity"/>
    <property type="evidence" value="ECO:0007669"/>
    <property type="project" value="InterPro"/>
</dbReference>
<accession>A0AA36H101</accession>
<dbReference type="EMBL" id="CATQJL010000305">
    <property type="protein sequence ID" value="CAJ0601800.1"/>
    <property type="molecule type" value="Genomic_DNA"/>
</dbReference>
<dbReference type="PROSITE" id="PS51767">
    <property type="entry name" value="PEPTIDASE_A1"/>
    <property type="match status" value="1"/>
</dbReference>
<evidence type="ECO:0000313" key="3">
    <source>
        <dbReference type="EMBL" id="CAJ0601800.1"/>
    </source>
</evidence>
<proteinExistence type="inferred from homology"/>